<organism evidence="2 3">
    <name type="scientific">Meloidogyne enterolobii</name>
    <name type="common">Root-knot nematode worm</name>
    <name type="synonym">Meloidogyne mayaguensis</name>
    <dbReference type="NCBI Taxonomy" id="390850"/>
    <lineage>
        <taxon>Eukaryota</taxon>
        <taxon>Metazoa</taxon>
        <taxon>Ecdysozoa</taxon>
        <taxon>Nematoda</taxon>
        <taxon>Chromadorea</taxon>
        <taxon>Rhabditida</taxon>
        <taxon>Tylenchina</taxon>
        <taxon>Tylenchomorpha</taxon>
        <taxon>Tylenchoidea</taxon>
        <taxon>Meloidogynidae</taxon>
        <taxon>Meloidogyninae</taxon>
        <taxon>Meloidogyne</taxon>
    </lineage>
</organism>
<comment type="caution">
    <text evidence="2">The sequence shown here is derived from an EMBL/GenBank/DDBJ whole genome shotgun (WGS) entry which is preliminary data.</text>
</comment>
<dbReference type="CDD" id="cd18186">
    <property type="entry name" value="BTB_POZ_ZBTB_KLHL-like"/>
    <property type="match status" value="1"/>
</dbReference>
<dbReference type="Gene3D" id="2.60.210.10">
    <property type="entry name" value="Apoptosis, Tumor Necrosis Factor Receptor Associated Protein 2, Chain A"/>
    <property type="match status" value="1"/>
</dbReference>
<dbReference type="Proteomes" id="UP000580250">
    <property type="component" value="Unassembled WGS sequence"/>
</dbReference>
<evidence type="ECO:0000313" key="3">
    <source>
        <dbReference type="Proteomes" id="UP000580250"/>
    </source>
</evidence>
<evidence type="ECO:0000259" key="1">
    <source>
        <dbReference type="PROSITE" id="PS50097"/>
    </source>
</evidence>
<dbReference type="InterPro" id="IPR000210">
    <property type="entry name" value="BTB/POZ_dom"/>
</dbReference>
<dbReference type="OrthoDB" id="624345at2759"/>
<feature type="domain" description="BTB" evidence="1">
    <location>
        <begin position="193"/>
        <end position="237"/>
    </location>
</feature>
<dbReference type="EMBL" id="CAJEWN010000464">
    <property type="protein sequence ID" value="CAD2183313.1"/>
    <property type="molecule type" value="Genomic_DNA"/>
</dbReference>
<dbReference type="Gene3D" id="3.30.710.10">
    <property type="entry name" value="Potassium Channel Kv1.1, Chain A"/>
    <property type="match status" value="1"/>
</dbReference>
<sequence length="237" mass="27616">MFSDVSKLEMLTCKIEWKLYNLKIHREFMSSGKYLSSKKFYNPKCPSVVWELRVYPNMHDPNFCLYSAPIYRHRRRVSTPISYNTIPEVSLIQMGLKDYDDTLTAKFNIYTLNIDGERVNIFCGTKSDFRHGTETSKKQIDMRASHLDGSILIMCEVEFIPYNLNVEIADEPLFVVNTLQNSIKNMFKQETLSDCVIKIGKDKINAHRCILAQNSQVFLRMFEQKGMVEAEKVNKIL</sequence>
<dbReference type="InterPro" id="IPR008974">
    <property type="entry name" value="TRAF-like"/>
</dbReference>
<accession>A0A6V7W7Z4</accession>
<dbReference type="Pfam" id="PF00651">
    <property type="entry name" value="BTB"/>
    <property type="match status" value="1"/>
</dbReference>
<evidence type="ECO:0000313" key="2">
    <source>
        <dbReference type="EMBL" id="CAD2183313.1"/>
    </source>
</evidence>
<dbReference type="PROSITE" id="PS50097">
    <property type="entry name" value="BTB"/>
    <property type="match status" value="1"/>
</dbReference>
<reference evidence="2 3" key="1">
    <citation type="submission" date="2020-08" db="EMBL/GenBank/DDBJ databases">
        <authorList>
            <person name="Koutsovoulos G."/>
            <person name="Danchin GJ E."/>
        </authorList>
    </citation>
    <scope>NUCLEOTIDE SEQUENCE [LARGE SCALE GENOMIC DNA]</scope>
</reference>
<proteinExistence type="predicted"/>
<name>A0A6V7W7Z4_MELEN</name>
<protein>
    <recommendedName>
        <fullName evidence="1">BTB domain-containing protein</fullName>
    </recommendedName>
</protein>
<dbReference type="SUPFAM" id="SSF54695">
    <property type="entry name" value="POZ domain"/>
    <property type="match status" value="1"/>
</dbReference>
<dbReference type="InterPro" id="IPR011333">
    <property type="entry name" value="SKP1/BTB/POZ_sf"/>
</dbReference>
<dbReference type="AlphaFoldDB" id="A0A6V7W7Z4"/>
<gene>
    <name evidence="2" type="ORF">MENT_LOCUS35600</name>
</gene>